<organism evidence="5 6">
    <name type="scientific">Thermosporothrix hazakensis</name>
    <dbReference type="NCBI Taxonomy" id="644383"/>
    <lineage>
        <taxon>Bacteria</taxon>
        <taxon>Bacillati</taxon>
        <taxon>Chloroflexota</taxon>
        <taxon>Ktedonobacteria</taxon>
        <taxon>Ktedonobacterales</taxon>
        <taxon>Thermosporotrichaceae</taxon>
        <taxon>Thermosporothrix</taxon>
    </lineage>
</organism>
<dbReference type="InterPro" id="IPR040170">
    <property type="entry name" value="Cytosol_ACT"/>
</dbReference>
<dbReference type="PANTHER" id="PTHR11049">
    <property type="entry name" value="ACYL COENZYME A THIOESTER HYDROLASE"/>
    <property type="match status" value="1"/>
</dbReference>
<evidence type="ECO:0000256" key="1">
    <source>
        <dbReference type="ARBA" id="ARBA00010458"/>
    </source>
</evidence>
<dbReference type="GO" id="GO:0005829">
    <property type="term" value="C:cytosol"/>
    <property type="evidence" value="ECO:0007669"/>
    <property type="project" value="TreeGrafter"/>
</dbReference>
<dbReference type="RefSeq" id="WP_111325785.1">
    <property type="nucleotide sequence ID" value="NZ_BIFX01000001.1"/>
</dbReference>
<evidence type="ECO:0000313" key="6">
    <source>
        <dbReference type="Proteomes" id="UP000248806"/>
    </source>
</evidence>
<dbReference type="OrthoDB" id="9791628at2"/>
<dbReference type="EMBL" id="QKUF01000034">
    <property type="protein sequence ID" value="PZW22406.1"/>
    <property type="molecule type" value="Genomic_DNA"/>
</dbReference>
<reference evidence="5 6" key="1">
    <citation type="submission" date="2018-06" db="EMBL/GenBank/DDBJ databases">
        <title>Genomic Encyclopedia of Archaeal and Bacterial Type Strains, Phase II (KMG-II): from individual species to whole genera.</title>
        <authorList>
            <person name="Goeker M."/>
        </authorList>
    </citation>
    <scope>NUCLEOTIDE SEQUENCE [LARGE SCALE GENOMIC DNA]</scope>
    <source>
        <strain evidence="5 6">ATCC BAA-1881</strain>
    </source>
</reference>
<protein>
    <submittedName>
        <fullName evidence="5">Acyl-CoA hydrolase</fullName>
    </submittedName>
</protein>
<dbReference type="InterPro" id="IPR006683">
    <property type="entry name" value="Thioestr_dom"/>
</dbReference>
<accession>A0A326UBF9</accession>
<dbReference type="SUPFAM" id="SSF54637">
    <property type="entry name" value="Thioesterase/thiol ester dehydrase-isomerase"/>
    <property type="match status" value="1"/>
</dbReference>
<comment type="caution">
    <text evidence="5">The sequence shown here is derived from an EMBL/GenBank/DDBJ whole genome shotgun (WGS) entry which is preliminary data.</text>
</comment>
<comment type="similarity">
    <text evidence="1">Belongs to the acyl coenzyme A hydrolase family.</text>
</comment>
<evidence type="ECO:0000313" key="5">
    <source>
        <dbReference type="EMBL" id="PZW22406.1"/>
    </source>
</evidence>
<evidence type="ECO:0000259" key="4">
    <source>
        <dbReference type="PROSITE" id="PS51770"/>
    </source>
</evidence>
<proteinExistence type="inferred from homology"/>
<dbReference type="PROSITE" id="PS51770">
    <property type="entry name" value="HOTDOG_ACOT"/>
    <property type="match status" value="1"/>
</dbReference>
<dbReference type="Proteomes" id="UP000248806">
    <property type="component" value="Unassembled WGS sequence"/>
</dbReference>
<sequence length="180" mass="20178">MQPFDDIKARAMRFPEVDLTKGRSIAYSRSVTRRIMELIDGNSQGNVHGGVIMRMVDEAAAIVAIKHSQRPCVTARVERFDFVAPAYIGNVVTVDCALNYVGRTSMEVGVEVTAEDLMTGEVRKIASSYVIYVALNEQGKPTPVPPLEPADEEEAARIERARIRRQHMKRLDEELEKLHP</sequence>
<name>A0A326UBF9_THEHA</name>
<dbReference type="Pfam" id="PF03061">
    <property type="entry name" value="4HBT"/>
    <property type="match status" value="1"/>
</dbReference>
<dbReference type="AlphaFoldDB" id="A0A326UBF9"/>
<keyword evidence="2 3" id="KW-0378">Hydrolase</keyword>
<gene>
    <name evidence="5" type="ORF">EI42_05540</name>
</gene>
<dbReference type="Gene3D" id="3.10.129.10">
    <property type="entry name" value="Hotdog Thioesterase"/>
    <property type="match status" value="1"/>
</dbReference>
<dbReference type="InterPro" id="IPR033120">
    <property type="entry name" value="HOTDOG_ACOT"/>
</dbReference>
<evidence type="ECO:0000256" key="3">
    <source>
        <dbReference type="PROSITE-ProRule" id="PRU01106"/>
    </source>
</evidence>
<keyword evidence="6" id="KW-1185">Reference proteome</keyword>
<feature type="domain" description="HotDog ACOT-type" evidence="4">
    <location>
        <begin position="26"/>
        <end position="138"/>
    </location>
</feature>
<dbReference type="InterPro" id="IPR029069">
    <property type="entry name" value="HotDog_dom_sf"/>
</dbReference>
<dbReference type="GO" id="GO:0006637">
    <property type="term" value="P:acyl-CoA metabolic process"/>
    <property type="evidence" value="ECO:0007669"/>
    <property type="project" value="TreeGrafter"/>
</dbReference>
<dbReference type="GO" id="GO:0052816">
    <property type="term" value="F:long-chain fatty acyl-CoA hydrolase activity"/>
    <property type="evidence" value="ECO:0007669"/>
    <property type="project" value="TreeGrafter"/>
</dbReference>
<evidence type="ECO:0000256" key="2">
    <source>
        <dbReference type="ARBA" id="ARBA00022801"/>
    </source>
</evidence>
<dbReference type="PANTHER" id="PTHR11049:SF16">
    <property type="entry name" value="PROTEIN VDLD"/>
    <property type="match status" value="1"/>
</dbReference>
<dbReference type="CDD" id="cd03442">
    <property type="entry name" value="BFIT_BACH"/>
    <property type="match status" value="1"/>
</dbReference>